<dbReference type="PROSITE" id="PS51257">
    <property type="entry name" value="PROKAR_LIPOPROTEIN"/>
    <property type="match status" value="1"/>
</dbReference>
<dbReference type="RefSeq" id="WP_317834219.1">
    <property type="nucleotide sequence ID" value="NZ_CP136920.1"/>
</dbReference>
<dbReference type="AlphaFoldDB" id="A0AAQ3L9A6"/>
<accession>A0AAQ3L9A6</accession>
<gene>
    <name evidence="2" type="ORF">RZN69_01445</name>
</gene>
<evidence type="ECO:0000313" key="2">
    <source>
        <dbReference type="EMBL" id="WOO41735.1"/>
    </source>
</evidence>
<feature type="domain" description="PEGA" evidence="1">
    <location>
        <begin position="32"/>
        <end position="89"/>
    </location>
</feature>
<dbReference type="EMBL" id="CP136920">
    <property type="protein sequence ID" value="WOO41735.1"/>
    <property type="molecule type" value="Genomic_DNA"/>
</dbReference>
<reference evidence="2 3" key="1">
    <citation type="submission" date="2023-10" db="EMBL/GenBank/DDBJ databases">
        <title>Rubellicoccus peritrichatus gen. nov., sp. nov., isolated from an algae of coral reef tank.</title>
        <authorList>
            <person name="Luo J."/>
        </authorList>
    </citation>
    <scope>NUCLEOTIDE SEQUENCE [LARGE SCALE GENOMIC DNA]</scope>
    <source>
        <strain evidence="2 3">CR14</strain>
    </source>
</reference>
<evidence type="ECO:0000259" key="1">
    <source>
        <dbReference type="Pfam" id="PF08308"/>
    </source>
</evidence>
<keyword evidence="3" id="KW-1185">Reference proteome</keyword>
<name>A0AAQ3L9A6_9BACT</name>
<organism evidence="2 3">
    <name type="scientific">Rubellicoccus peritrichatus</name>
    <dbReference type="NCBI Taxonomy" id="3080537"/>
    <lineage>
        <taxon>Bacteria</taxon>
        <taxon>Pseudomonadati</taxon>
        <taxon>Verrucomicrobiota</taxon>
        <taxon>Opitutia</taxon>
        <taxon>Puniceicoccales</taxon>
        <taxon>Cerasicoccaceae</taxon>
        <taxon>Rubellicoccus</taxon>
    </lineage>
</organism>
<dbReference type="Pfam" id="PF08308">
    <property type="entry name" value="PEGA"/>
    <property type="match status" value="1"/>
</dbReference>
<dbReference type="Proteomes" id="UP001304300">
    <property type="component" value="Chromosome"/>
</dbReference>
<sequence length="168" mass="18485">MIKSLPRFSLCLLPLVFGLVGCETFDKGATQEVAVKTFPAGATVMLDGEDIGRTPTEIELSRKIPHRVILKKEGYKTIDATIAPVKNEAGQGYVRFGLMDDAGLYYDLDPNPVEINLVPAVLPPSRGPDAYEEMATIIAEVDQKREAGQIGPVEHKYMVDQVIEFYSN</sequence>
<dbReference type="KEGG" id="puo:RZN69_01445"/>
<proteinExistence type="predicted"/>
<protein>
    <submittedName>
        <fullName evidence="2">PEGA domain-containing protein</fullName>
    </submittedName>
</protein>
<evidence type="ECO:0000313" key="3">
    <source>
        <dbReference type="Proteomes" id="UP001304300"/>
    </source>
</evidence>
<dbReference type="InterPro" id="IPR013229">
    <property type="entry name" value="PEGA"/>
</dbReference>